<feature type="transmembrane region" description="Helical" evidence="1">
    <location>
        <begin position="192"/>
        <end position="212"/>
    </location>
</feature>
<dbReference type="OrthoDB" id="7446256at2"/>
<keyword evidence="1" id="KW-0472">Membrane</keyword>
<reference evidence="2 3" key="1">
    <citation type="submission" date="2016-11" db="EMBL/GenBank/DDBJ databases">
        <title>Genome sequence and comparative genomic analysis of clinical strain Elizabethkingia meningoseptica 61421 PRCM.</title>
        <authorList>
            <person name="Wang M."/>
            <person name="Hu S."/>
            <person name="Cao L."/>
            <person name="Jiang T."/>
            <person name="Zhou Y."/>
            <person name="Ming D."/>
        </authorList>
    </citation>
    <scope>NUCLEOTIDE SEQUENCE [LARGE SCALE GENOMIC DNA]</scope>
    <source>
        <strain evidence="2 3">61421 PRCM</strain>
    </source>
</reference>
<proteinExistence type="predicted"/>
<evidence type="ECO:0008006" key="4">
    <source>
        <dbReference type="Google" id="ProtNLM"/>
    </source>
</evidence>
<keyword evidence="1" id="KW-1133">Transmembrane helix</keyword>
<dbReference type="Proteomes" id="UP000188947">
    <property type="component" value="Unassembled WGS sequence"/>
</dbReference>
<dbReference type="eggNOG" id="ENOG502ZBY1">
    <property type="taxonomic scope" value="Bacteria"/>
</dbReference>
<feature type="transmembrane region" description="Helical" evidence="1">
    <location>
        <begin position="127"/>
        <end position="150"/>
    </location>
</feature>
<evidence type="ECO:0000256" key="1">
    <source>
        <dbReference type="SAM" id="Phobius"/>
    </source>
</evidence>
<gene>
    <name evidence="2" type="ORF">BMF97_06940</name>
</gene>
<feature type="transmembrane region" description="Helical" evidence="1">
    <location>
        <begin position="224"/>
        <end position="256"/>
    </location>
</feature>
<name>A0A1V3U0Q5_ELIME</name>
<organism evidence="2 3">
    <name type="scientific">Elizabethkingia meningoseptica</name>
    <name type="common">Chryseobacterium meningosepticum</name>
    <dbReference type="NCBI Taxonomy" id="238"/>
    <lineage>
        <taxon>Bacteria</taxon>
        <taxon>Pseudomonadati</taxon>
        <taxon>Bacteroidota</taxon>
        <taxon>Flavobacteriia</taxon>
        <taxon>Flavobacteriales</taxon>
        <taxon>Weeksellaceae</taxon>
        <taxon>Elizabethkingia</taxon>
    </lineage>
</organism>
<keyword evidence="3" id="KW-1185">Reference proteome</keyword>
<keyword evidence="1" id="KW-0812">Transmembrane</keyword>
<sequence length="269" mass="31072">MENILEKCSSCGTTVNGNYCSECGQKKFKKIDRSYVMDEAMSFAYYTEKGFFYSVKNIILNPGKTARKFLEGDRIHHYKPFALTMVLSGISVLLSNLLGIKEILEATMKASNKDITDNFAESYSTGFLSYFSFIMLAFIPFFSVLTKLAFRKWGQNYYEHLVMNAYFQCFYSIVTMVLLFPFYYLFQGNAEVIMKISLLFYIVIPFLLFWFYKGFYTEKSTKSIIGRLLIFFLLCIVAFIIVAILLVLAGILVAMFNPEMVKEMVKVPH</sequence>
<accession>A0A1V3U0Q5</accession>
<evidence type="ECO:0000313" key="3">
    <source>
        <dbReference type="Proteomes" id="UP000188947"/>
    </source>
</evidence>
<dbReference type="EMBL" id="MPOG01000008">
    <property type="protein sequence ID" value="OOH96084.1"/>
    <property type="molecule type" value="Genomic_DNA"/>
</dbReference>
<dbReference type="RefSeq" id="WP_069214713.1">
    <property type="nucleotide sequence ID" value="NZ_CP016378.1"/>
</dbReference>
<dbReference type="InterPro" id="IPR022134">
    <property type="entry name" value="DUF3667"/>
</dbReference>
<comment type="caution">
    <text evidence="2">The sequence shown here is derived from an EMBL/GenBank/DDBJ whole genome shotgun (WGS) entry which is preliminary data.</text>
</comment>
<dbReference type="AlphaFoldDB" id="A0A1V3U0Q5"/>
<protein>
    <recommendedName>
        <fullName evidence="4">DUF3667 domain-containing protein</fullName>
    </recommendedName>
</protein>
<dbReference type="Pfam" id="PF12412">
    <property type="entry name" value="DUF3667"/>
    <property type="match status" value="1"/>
</dbReference>
<dbReference type="STRING" id="238.BBD35_15170"/>
<feature type="transmembrane region" description="Helical" evidence="1">
    <location>
        <begin position="162"/>
        <end position="186"/>
    </location>
</feature>
<feature type="transmembrane region" description="Helical" evidence="1">
    <location>
        <begin position="81"/>
        <end position="100"/>
    </location>
</feature>
<evidence type="ECO:0000313" key="2">
    <source>
        <dbReference type="EMBL" id="OOH96084.1"/>
    </source>
</evidence>